<dbReference type="STRING" id="915059.NH26_16960"/>
<dbReference type="InterPro" id="IPR038396">
    <property type="entry name" value="SpoIIAA-like_sf"/>
</dbReference>
<gene>
    <name evidence="1" type="ORF">NH26_16960</name>
</gene>
<dbReference type="Gene3D" id="3.40.50.10600">
    <property type="entry name" value="SpoIIaa-like domains"/>
    <property type="match status" value="2"/>
</dbReference>
<comment type="caution">
    <text evidence="1">The sequence shown here is derived from an EMBL/GenBank/DDBJ whole genome shotgun (WGS) entry which is preliminary data.</text>
</comment>
<dbReference type="InterPro" id="IPR021866">
    <property type="entry name" value="SpoIIAA-like"/>
</dbReference>
<protein>
    <recommendedName>
        <fullName evidence="3">STAS/SEC14 domain-containing protein</fullName>
    </recommendedName>
</protein>
<evidence type="ECO:0008006" key="3">
    <source>
        <dbReference type="Google" id="ProtNLM"/>
    </source>
</evidence>
<reference evidence="1 2" key="1">
    <citation type="journal article" date="2012" name="Int. J. Syst. Evol. Microbiol.">
        <title>Flammeovirga pacifica sp. nov., isolated from deep-sea sediment.</title>
        <authorList>
            <person name="Xu H."/>
            <person name="Fu Y."/>
            <person name="Yang N."/>
            <person name="Ding Z."/>
            <person name="Lai Q."/>
            <person name="Zeng R."/>
        </authorList>
    </citation>
    <scope>NUCLEOTIDE SEQUENCE [LARGE SCALE GENOMIC DNA]</scope>
    <source>
        <strain evidence="2">DSM 24597 / LMG 26175 / WPAGA1</strain>
    </source>
</reference>
<dbReference type="Pfam" id="PF11964">
    <property type="entry name" value="SpoIIAA-like"/>
    <property type="match status" value="2"/>
</dbReference>
<name>A0A1S1Z3V6_FLAPC</name>
<evidence type="ECO:0000313" key="1">
    <source>
        <dbReference type="EMBL" id="OHX67907.1"/>
    </source>
</evidence>
<dbReference type="RefSeq" id="WP_044219842.1">
    <property type="nucleotide sequence ID" value="NZ_JRYR02000001.1"/>
</dbReference>
<organism evidence="1 2">
    <name type="scientific">Flammeovirga pacifica</name>
    <dbReference type="NCBI Taxonomy" id="915059"/>
    <lineage>
        <taxon>Bacteria</taxon>
        <taxon>Pseudomonadati</taxon>
        <taxon>Bacteroidota</taxon>
        <taxon>Cytophagia</taxon>
        <taxon>Cytophagales</taxon>
        <taxon>Flammeovirgaceae</taxon>
        <taxon>Flammeovirga</taxon>
    </lineage>
</organism>
<dbReference type="OrthoDB" id="1447828at2"/>
<dbReference type="Proteomes" id="UP000179797">
    <property type="component" value="Unassembled WGS sequence"/>
</dbReference>
<accession>A0A1S1Z3V6</accession>
<evidence type="ECO:0000313" key="2">
    <source>
        <dbReference type="Proteomes" id="UP000179797"/>
    </source>
</evidence>
<proteinExistence type="predicted"/>
<dbReference type="AlphaFoldDB" id="A0A1S1Z3V6"/>
<sequence>MININRTLGSQIIGFTLSNKINLDEMDELIQAIEELNENGPVKLLGEVHNIEGFENYKKVFKLLKEKYMISKKVNKYAIVADYEWIKHLSSFADFMVASIPIKSFHLNERDEALVWLLQNNEVYEPAIIRIPTDSNDLFLAYKLKGKISTQEFTSINNDFFRLSADRKQINLYLEFEDFKGYTNISAIWDDLKTGLRYYGKLNKVAIIGEGNLWADILTRLGDVFTPGVNMEYFNYNDKEKAKTWLNIA</sequence>
<keyword evidence="2" id="KW-1185">Reference proteome</keyword>
<dbReference type="EMBL" id="JRYR02000001">
    <property type="protein sequence ID" value="OHX67907.1"/>
    <property type="molecule type" value="Genomic_DNA"/>
</dbReference>
<dbReference type="InterPro" id="IPR036513">
    <property type="entry name" value="STAS_dom_sf"/>
</dbReference>
<dbReference type="SUPFAM" id="SSF52091">
    <property type="entry name" value="SpoIIaa-like"/>
    <property type="match status" value="2"/>
</dbReference>